<dbReference type="InterPro" id="IPR027417">
    <property type="entry name" value="P-loop_NTPase"/>
</dbReference>
<dbReference type="NCBIfam" id="TIGR02475">
    <property type="entry name" value="CobW"/>
    <property type="match status" value="1"/>
</dbReference>
<evidence type="ECO:0000256" key="2">
    <source>
        <dbReference type="ARBA" id="ARBA00022801"/>
    </source>
</evidence>
<comment type="similarity">
    <text evidence="4">Belongs to the SIMIBI class G3E GTPase family. ZNG1 subfamily.</text>
</comment>
<name>K9UIL4_CHAP6</name>
<dbReference type="eggNOG" id="COG0523">
    <property type="taxonomic scope" value="Bacteria"/>
</dbReference>
<evidence type="ECO:0000256" key="3">
    <source>
        <dbReference type="ARBA" id="ARBA00023186"/>
    </source>
</evidence>
<dbReference type="RefSeq" id="WP_015160192.1">
    <property type="nucleotide sequence ID" value="NC_019697.1"/>
</dbReference>
<dbReference type="GO" id="GO:0000166">
    <property type="term" value="F:nucleotide binding"/>
    <property type="evidence" value="ECO:0007669"/>
    <property type="project" value="UniProtKB-KW"/>
</dbReference>
<dbReference type="KEGG" id="cmp:Cha6605_3017"/>
<dbReference type="Gene3D" id="3.30.1220.10">
    <property type="entry name" value="CobW-like, C-terminal domain"/>
    <property type="match status" value="1"/>
</dbReference>
<comment type="catalytic activity">
    <reaction evidence="5">
        <text>GTP + H2O = GDP + phosphate + H(+)</text>
        <dbReference type="Rhea" id="RHEA:19669"/>
        <dbReference type="ChEBI" id="CHEBI:15377"/>
        <dbReference type="ChEBI" id="CHEBI:15378"/>
        <dbReference type="ChEBI" id="CHEBI:37565"/>
        <dbReference type="ChEBI" id="CHEBI:43474"/>
        <dbReference type="ChEBI" id="CHEBI:58189"/>
    </reaction>
    <physiologicalReaction direction="left-to-right" evidence="5">
        <dbReference type="Rhea" id="RHEA:19670"/>
    </physiologicalReaction>
</comment>
<dbReference type="GO" id="GO:0009236">
    <property type="term" value="P:cobalamin biosynthetic process"/>
    <property type="evidence" value="ECO:0007669"/>
    <property type="project" value="InterPro"/>
</dbReference>
<evidence type="ECO:0000256" key="5">
    <source>
        <dbReference type="ARBA" id="ARBA00049117"/>
    </source>
</evidence>
<feature type="domain" description="CobW C-terminal" evidence="6">
    <location>
        <begin position="256"/>
        <end position="350"/>
    </location>
</feature>
<dbReference type="InterPro" id="IPR003495">
    <property type="entry name" value="CobW/HypB/UreG_nucleotide-bd"/>
</dbReference>
<keyword evidence="1" id="KW-0547">Nucleotide-binding</keyword>
<sequence length="366" mass="40789">MAKKIPVTVITGFLGSGKTTLIRHLLTHNQGRRIAVIVNEFGDLGIDGELLKSCQVCPEDEIETPNNIVELTNGCLCCTVQEEFLPTMQALIARRDDIDCILIETSGLALPKPLITAFRWPEIRTAATVDAVITVVDCDAVADGRFASDPAAVDALRQEDENLDHETPLQELFEDQLACADLVILNKADLVTAEQYQQTIDIINKELPRAVKIVTSDRGIVDVETILGLNAAVEDHLEDRPSHHDTEAEHEHDDEIDSTHLVLDYEFNPEQLRKQLELLVAEQEIYRIKGFVAVPNKPMRLVIQGVGNRFEQFYDRPWRTDERRQTKLVFIGQSIDPVAIATALSVDNASGKKELVGLASQDENRV</sequence>
<proteinExistence type="inferred from homology"/>
<dbReference type="SUPFAM" id="SSF52540">
    <property type="entry name" value="P-loop containing nucleoside triphosphate hydrolases"/>
    <property type="match status" value="1"/>
</dbReference>
<dbReference type="SMART" id="SM00833">
    <property type="entry name" value="CobW_C"/>
    <property type="match status" value="1"/>
</dbReference>
<dbReference type="AlphaFoldDB" id="K9UIL4"/>
<dbReference type="CDD" id="cd03112">
    <property type="entry name" value="CobW-like"/>
    <property type="match status" value="1"/>
</dbReference>
<evidence type="ECO:0000259" key="6">
    <source>
        <dbReference type="SMART" id="SM00833"/>
    </source>
</evidence>
<dbReference type="PANTHER" id="PTHR13748">
    <property type="entry name" value="COBW-RELATED"/>
    <property type="match status" value="1"/>
</dbReference>
<dbReference type="InterPro" id="IPR012824">
    <property type="entry name" value="CobW"/>
</dbReference>
<evidence type="ECO:0000313" key="8">
    <source>
        <dbReference type="Proteomes" id="UP000010366"/>
    </source>
</evidence>
<dbReference type="PANTHER" id="PTHR13748:SF62">
    <property type="entry name" value="COBW DOMAIN-CONTAINING PROTEIN"/>
    <property type="match status" value="1"/>
</dbReference>
<keyword evidence="8" id="KW-1185">Reference proteome</keyword>
<dbReference type="GO" id="GO:0005737">
    <property type="term" value="C:cytoplasm"/>
    <property type="evidence" value="ECO:0007669"/>
    <property type="project" value="TreeGrafter"/>
</dbReference>
<dbReference type="InterPro" id="IPR051316">
    <property type="entry name" value="Zinc-reg_GTPase_activator"/>
</dbReference>
<protein>
    <submittedName>
        <fullName evidence="7">Cobalamin biosynthesis protein CobW</fullName>
    </submittedName>
</protein>
<dbReference type="Pfam" id="PF07683">
    <property type="entry name" value="CobW_C"/>
    <property type="match status" value="1"/>
</dbReference>
<dbReference type="STRING" id="1173020.Cha6605_3017"/>
<dbReference type="PATRIC" id="fig|1173020.3.peg.3444"/>
<dbReference type="InterPro" id="IPR036627">
    <property type="entry name" value="CobW-likC_sf"/>
</dbReference>
<dbReference type="InterPro" id="IPR011629">
    <property type="entry name" value="CobW-like_C"/>
</dbReference>
<accession>K9UIL4</accession>
<evidence type="ECO:0000313" key="7">
    <source>
        <dbReference type="EMBL" id="AFY94049.1"/>
    </source>
</evidence>
<reference evidence="7 8" key="1">
    <citation type="submission" date="2012-05" db="EMBL/GenBank/DDBJ databases">
        <title>Finished chromosome of genome of Chamaesiphon sp. PCC 6605.</title>
        <authorList>
            <consortium name="US DOE Joint Genome Institute"/>
            <person name="Gugger M."/>
            <person name="Coursin T."/>
            <person name="Rippka R."/>
            <person name="Tandeau De Marsac N."/>
            <person name="Huntemann M."/>
            <person name="Wei C.-L."/>
            <person name="Han J."/>
            <person name="Detter J.C."/>
            <person name="Han C."/>
            <person name="Tapia R."/>
            <person name="Chen A."/>
            <person name="Kyrpides N."/>
            <person name="Mavromatis K."/>
            <person name="Markowitz V."/>
            <person name="Szeto E."/>
            <person name="Ivanova N."/>
            <person name="Pagani I."/>
            <person name="Pati A."/>
            <person name="Goodwin L."/>
            <person name="Nordberg H.P."/>
            <person name="Cantor M.N."/>
            <person name="Hua S.X."/>
            <person name="Woyke T."/>
            <person name="Kerfeld C.A."/>
        </authorList>
    </citation>
    <scope>NUCLEOTIDE SEQUENCE [LARGE SCALE GENOMIC DNA]</scope>
    <source>
        <strain evidence="8">ATCC 27169 / PCC 6605</strain>
    </source>
</reference>
<organism evidence="7 8">
    <name type="scientific">Chamaesiphon minutus (strain ATCC 27169 / PCC 6605)</name>
    <dbReference type="NCBI Taxonomy" id="1173020"/>
    <lineage>
        <taxon>Bacteria</taxon>
        <taxon>Bacillati</taxon>
        <taxon>Cyanobacteriota</taxon>
        <taxon>Cyanophyceae</taxon>
        <taxon>Gomontiellales</taxon>
        <taxon>Chamaesiphonaceae</taxon>
        <taxon>Chamaesiphon</taxon>
    </lineage>
</organism>
<evidence type="ECO:0000256" key="1">
    <source>
        <dbReference type="ARBA" id="ARBA00022741"/>
    </source>
</evidence>
<dbReference type="Pfam" id="PF02492">
    <property type="entry name" value="cobW"/>
    <property type="match status" value="1"/>
</dbReference>
<dbReference type="SUPFAM" id="SSF90002">
    <property type="entry name" value="Hypothetical protein YjiA, C-terminal domain"/>
    <property type="match status" value="1"/>
</dbReference>
<dbReference type="HOGENOM" id="CLU_017452_1_0_3"/>
<keyword evidence="2" id="KW-0378">Hydrolase</keyword>
<dbReference type="OrthoDB" id="517607at2"/>
<dbReference type="Gene3D" id="3.40.50.300">
    <property type="entry name" value="P-loop containing nucleotide triphosphate hydrolases"/>
    <property type="match status" value="1"/>
</dbReference>
<dbReference type="Proteomes" id="UP000010366">
    <property type="component" value="Chromosome"/>
</dbReference>
<dbReference type="GO" id="GO:0016787">
    <property type="term" value="F:hydrolase activity"/>
    <property type="evidence" value="ECO:0007669"/>
    <property type="project" value="UniProtKB-KW"/>
</dbReference>
<dbReference type="EMBL" id="CP003600">
    <property type="protein sequence ID" value="AFY94049.1"/>
    <property type="molecule type" value="Genomic_DNA"/>
</dbReference>
<keyword evidence="3" id="KW-0143">Chaperone</keyword>
<evidence type="ECO:0000256" key="4">
    <source>
        <dbReference type="ARBA" id="ARBA00034320"/>
    </source>
</evidence>
<gene>
    <name evidence="7" type="ORF">Cha6605_3017</name>
</gene>